<proteinExistence type="predicted"/>
<comment type="caution">
    <text evidence="2">The sequence shown here is derived from an EMBL/GenBank/DDBJ whole genome shotgun (WGS) entry which is preliminary data.</text>
</comment>
<dbReference type="PATRIC" id="fig|405444.3.peg.2623"/>
<feature type="region of interest" description="Disordered" evidence="1">
    <location>
        <begin position="32"/>
        <end position="60"/>
    </location>
</feature>
<accession>A0A0R0C866</accession>
<name>A0A0R0C866_9GAMM</name>
<dbReference type="AlphaFoldDB" id="A0A0R0C866"/>
<evidence type="ECO:0000313" key="3">
    <source>
        <dbReference type="Proteomes" id="UP000050864"/>
    </source>
</evidence>
<reference evidence="2 3" key="1">
    <citation type="submission" date="2015-05" db="EMBL/GenBank/DDBJ databases">
        <title>Genome sequencing and analysis of members of genus Stenotrophomonas.</title>
        <authorList>
            <person name="Patil P.P."/>
            <person name="Midha S."/>
            <person name="Patil P.B."/>
        </authorList>
    </citation>
    <scope>NUCLEOTIDE SEQUENCE [LARGE SCALE GENOMIC DNA]</scope>
    <source>
        <strain evidence="2 3">DSM 18929</strain>
    </source>
</reference>
<keyword evidence="3" id="KW-1185">Reference proteome</keyword>
<sequence>MLRHVLSDPLLLARDLRAQLRFMARHPQLGGMSVGRKVRAPPHNQCSAEDAPAPAEREWP</sequence>
<evidence type="ECO:0000313" key="2">
    <source>
        <dbReference type="EMBL" id="KRG62270.1"/>
    </source>
</evidence>
<dbReference type="EMBL" id="LDJI01000036">
    <property type="protein sequence ID" value="KRG62270.1"/>
    <property type="molecule type" value="Genomic_DNA"/>
</dbReference>
<dbReference type="Proteomes" id="UP000050864">
    <property type="component" value="Unassembled WGS sequence"/>
</dbReference>
<organism evidence="2 3">
    <name type="scientific">Stenotrophomonas humi</name>
    <dbReference type="NCBI Taxonomy" id="405444"/>
    <lineage>
        <taxon>Bacteria</taxon>
        <taxon>Pseudomonadati</taxon>
        <taxon>Pseudomonadota</taxon>
        <taxon>Gammaproteobacteria</taxon>
        <taxon>Lysobacterales</taxon>
        <taxon>Lysobacteraceae</taxon>
        <taxon>Stenotrophomonas</taxon>
    </lineage>
</organism>
<evidence type="ECO:0000256" key="1">
    <source>
        <dbReference type="SAM" id="MobiDB-lite"/>
    </source>
</evidence>
<protein>
    <submittedName>
        <fullName evidence="2">Uncharacterized protein</fullName>
    </submittedName>
</protein>
<gene>
    <name evidence="2" type="ORF">ABB26_16845</name>
</gene>